<accession>A0A2G8JY68</accession>
<evidence type="ECO:0000256" key="1">
    <source>
        <dbReference type="SAM" id="MobiDB-lite"/>
    </source>
</evidence>
<dbReference type="AlphaFoldDB" id="A0A2G8JY68"/>
<evidence type="ECO:0000313" key="3">
    <source>
        <dbReference type="Proteomes" id="UP000230750"/>
    </source>
</evidence>
<reference evidence="2 3" key="1">
    <citation type="journal article" date="2017" name="PLoS Biol.">
        <title>The sea cucumber genome provides insights into morphological evolution and visceral regeneration.</title>
        <authorList>
            <person name="Zhang X."/>
            <person name="Sun L."/>
            <person name="Yuan J."/>
            <person name="Sun Y."/>
            <person name="Gao Y."/>
            <person name="Zhang L."/>
            <person name="Li S."/>
            <person name="Dai H."/>
            <person name="Hamel J.F."/>
            <person name="Liu C."/>
            <person name="Yu Y."/>
            <person name="Liu S."/>
            <person name="Lin W."/>
            <person name="Guo K."/>
            <person name="Jin S."/>
            <person name="Xu P."/>
            <person name="Storey K.B."/>
            <person name="Huan P."/>
            <person name="Zhang T."/>
            <person name="Zhou Y."/>
            <person name="Zhang J."/>
            <person name="Lin C."/>
            <person name="Li X."/>
            <person name="Xing L."/>
            <person name="Huo D."/>
            <person name="Sun M."/>
            <person name="Wang L."/>
            <person name="Mercier A."/>
            <person name="Li F."/>
            <person name="Yang H."/>
            <person name="Xiang J."/>
        </authorList>
    </citation>
    <scope>NUCLEOTIDE SEQUENCE [LARGE SCALE GENOMIC DNA]</scope>
    <source>
        <strain evidence="2">Shaxun</strain>
        <tissue evidence="2">Muscle</tissue>
    </source>
</reference>
<feature type="region of interest" description="Disordered" evidence="1">
    <location>
        <begin position="1"/>
        <end position="40"/>
    </location>
</feature>
<comment type="caution">
    <text evidence="2">The sequence shown here is derived from an EMBL/GenBank/DDBJ whole genome shotgun (WGS) entry which is preliminary data.</text>
</comment>
<gene>
    <name evidence="2" type="ORF">BSL78_22479</name>
</gene>
<dbReference type="PANTHER" id="PTHR46312">
    <property type="entry name" value="NACHT DOMAIN-CONTAINING PROTEIN"/>
    <property type="match status" value="1"/>
</dbReference>
<feature type="compositionally biased region" description="Low complexity" evidence="1">
    <location>
        <begin position="19"/>
        <end position="40"/>
    </location>
</feature>
<dbReference type="EMBL" id="MRZV01001096">
    <property type="protein sequence ID" value="PIK40682.1"/>
    <property type="molecule type" value="Genomic_DNA"/>
</dbReference>
<dbReference type="Proteomes" id="UP000230750">
    <property type="component" value="Unassembled WGS sequence"/>
</dbReference>
<dbReference type="PANTHER" id="PTHR46312:SF2">
    <property type="entry name" value="NUCLEOTIDE-BINDING OLIGOMERIZATION DOMAIN-CONTAINING PROTEIN 2-LIKE"/>
    <property type="match status" value="1"/>
</dbReference>
<protein>
    <submittedName>
        <fullName evidence="2">Uncharacterized protein</fullName>
    </submittedName>
</protein>
<dbReference type="OrthoDB" id="120976at2759"/>
<feature type="non-terminal residue" evidence="2">
    <location>
        <position position="522"/>
    </location>
</feature>
<proteinExistence type="predicted"/>
<name>A0A2G8JY68_STIJA</name>
<organism evidence="2 3">
    <name type="scientific">Stichopus japonicus</name>
    <name type="common">Sea cucumber</name>
    <dbReference type="NCBI Taxonomy" id="307972"/>
    <lineage>
        <taxon>Eukaryota</taxon>
        <taxon>Metazoa</taxon>
        <taxon>Echinodermata</taxon>
        <taxon>Eleutherozoa</taxon>
        <taxon>Echinozoa</taxon>
        <taxon>Holothuroidea</taxon>
        <taxon>Aspidochirotacea</taxon>
        <taxon>Aspidochirotida</taxon>
        <taxon>Stichopodidae</taxon>
        <taxon>Apostichopus</taxon>
    </lineage>
</organism>
<sequence length="522" mass="59610">MGNRLGKSKSPAAKQTGQSRRSTNRPRSSSFSVSSSFCFSSSDVTGESITQYGGLMSLSVIIIILEMKTIYLAAVKNIYKEQYDAVQPVPYIKDRLCCVDRVFVEGGIQVLAGDGRFLGPDESWRRLKSYKNIFTDSDLRTTRRILEGEPGYLPKDYSKSKTKRVKLTGFDEISRDEYIRKAVTGPNDEAAIDKIKRALKENVLLDDLCQVPLFFVMFSHMTHESDIFQKFNTLTDFFMYMIKCFHDHQKNKTLDENTYPYMIRFETHYEELCQIAFEGLNKEQQQILWEKDVMCERLGQALYAHYVAIGILVEEAVFVATDGQMKIMVRFYHKLFCEWYASYVLIDVVSEAKTPAELSRALRYLDPFDLQYCYRFACGINGSAGSKIIDYLKSRKDGDKFAILCILEKSGGVNDIKETVRELCSKLVKVNREDSKLLQRSTVQLLQIASSHDIPISKLSLEWSFSGFDGKDIRLESGLSLSSLSSVEKMSINAGIKKHEFTEEEVIGLINYGIKSPRFKEL</sequence>
<evidence type="ECO:0000313" key="2">
    <source>
        <dbReference type="EMBL" id="PIK40682.1"/>
    </source>
</evidence>
<keyword evidence="3" id="KW-1185">Reference proteome</keyword>